<name>A0A6A0AGG3_HAELA</name>
<dbReference type="EMBL" id="BLLF01006183">
    <property type="protein sequence ID" value="GFH32040.1"/>
    <property type="molecule type" value="Genomic_DNA"/>
</dbReference>
<evidence type="ECO:0000313" key="2">
    <source>
        <dbReference type="EMBL" id="GFH32040.1"/>
    </source>
</evidence>
<evidence type="ECO:0000256" key="1">
    <source>
        <dbReference type="SAM" id="MobiDB-lite"/>
    </source>
</evidence>
<feature type="non-terminal residue" evidence="2">
    <location>
        <position position="115"/>
    </location>
</feature>
<dbReference type="Proteomes" id="UP000485058">
    <property type="component" value="Unassembled WGS sequence"/>
</dbReference>
<evidence type="ECO:0000313" key="3">
    <source>
        <dbReference type="Proteomes" id="UP000485058"/>
    </source>
</evidence>
<proteinExistence type="predicted"/>
<gene>
    <name evidence="2" type="ORF">HaLaN_31190</name>
</gene>
<organism evidence="2 3">
    <name type="scientific">Haematococcus lacustris</name>
    <name type="common">Green alga</name>
    <name type="synonym">Haematococcus pluvialis</name>
    <dbReference type="NCBI Taxonomy" id="44745"/>
    <lineage>
        <taxon>Eukaryota</taxon>
        <taxon>Viridiplantae</taxon>
        <taxon>Chlorophyta</taxon>
        <taxon>core chlorophytes</taxon>
        <taxon>Chlorophyceae</taxon>
        <taxon>CS clade</taxon>
        <taxon>Chlamydomonadales</taxon>
        <taxon>Haematococcaceae</taxon>
        <taxon>Haematococcus</taxon>
    </lineage>
</organism>
<protein>
    <submittedName>
        <fullName evidence="2">Uncharacterized protein</fullName>
    </submittedName>
</protein>
<reference evidence="2 3" key="1">
    <citation type="submission" date="2020-02" db="EMBL/GenBank/DDBJ databases">
        <title>Draft genome sequence of Haematococcus lacustris strain NIES-144.</title>
        <authorList>
            <person name="Morimoto D."/>
            <person name="Nakagawa S."/>
            <person name="Yoshida T."/>
            <person name="Sawayama S."/>
        </authorList>
    </citation>
    <scope>NUCLEOTIDE SEQUENCE [LARGE SCALE GENOMIC DNA]</scope>
    <source>
        <strain evidence="2 3">NIES-144</strain>
    </source>
</reference>
<accession>A0A6A0AGG3</accession>
<comment type="caution">
    <text evidence="2">The sequence shown here is derived from an EMBL/GenBank/DDBJ whole genome shotgun (WGS) entry which is preliminary data.</text>
</comment>
<dbReference type="AlphaFoldDB" id="A0A6A0AGG3"/>
<feature type="non-terminal residue" evidence="2">
    <location>
        <position position="1"/>
    </location>
</feature>
<sequence length="115" mass="12045">MEAGPPQVLVVLLVAGQVVNRLDQHGLGADEDVNASLTQMLASAPRAKLSRSDSLLSLDVLEGSATPHLGGEQATHPTQQMGCDLASPHPGQRGPMLRRRSALPLIQAQAIAMLP</sequence>
<keyword evidence="3" id="KW-1185">Reference proteome</keyword>
<feature type="region of interest" description="Disordered" evidence="1">
    <location>
        <begin position="66"/>
        <end position="96"/>
    </location>
</feature>